<dbReference type="PANTHER" id="PTHR12896:SF1">
    <property type="entry name" value="ELONGATOR COMPLEX PROTEIN 4"/>
    <property type="match status" value="1"/>
</dbReference>
<organism evidence="9 10">
    <name type="scientific">Neodiprion lecontei</name>
    <name type="common">Redheaded pine sawfly</name>
    <dbReference type="NCBI Taxonomy" id="441921"/>
    <lineage>
        <taxon>Eukaryota</taxon>
        <taxon>Metazoa</taxon>
        <taxon>Ecdysozoa</taxon>
        <taxon>Arthropoda</taxon>
        <taxon>Hexapoda</taxon>
        <taxon>Insecta</taxon>
        <taxon>Pterygota</taxon>
        <taxon>Neoptera</taxon>
        <taxon>Endopterygota</taxon>
        <taxon>Hymenoptera</taxon>
        <taxon>Tenthredinoidea</taxon>
        <taxon>Diprionidae</taxon>
        <taxon>Diprioninae</taxon>
        <taxon>Neodiprion</taxon>
    </lineage>
</organism>
<keyword evidence="8" id="KW-0539">Nucleus</keyword>
<dbReference type="RefSeq" id="XP_046599019.1">
    <property type="nucleotide sequence ID" value="XM_046743063.1"/>
</dbReference>
<evidence type="ECO:0000256" key="8">
    <source>
        <dbReference type="ARBA" id="ARBA00023242"/>
    </source>
</evidence>
<dbReference type="Gene3D" id="3.40.50.300">
    <property type="entry name" value="P-loop containing nucleotide triphosphate hydrolases"/>
    <property type="match status" value="1"/>
</dbReference>
<dbReference type="InterPro" id="IPR008728">
    <property type="entry name" value="Elongator_complex_protein_4"/>
</dbReference>
<keyword evidence="7" id="KW-0819">tRNA processing</keyword>
<evidence type="ECO:0000256" key="7">
    <source>
        <dbReference type="ARBA" id="ARBA00022694"/>
    </source>
</evidence>
<evidence type="ECO:0000256" key="6">
    <source>
        <dbReference type="ARBA" id="ARBA00022490"/>
    </source>
</evidence>
<gene>
    <name evidence="10" type="primary">LOC107225927</name>
</gene>
<comment type="similarity">
    <text evidence="4">Belongs to the ELP4 family.</text>
</comment>
<keyword evidence="9" id="KW-1185">Reference proteome</keyword>
<dbReference type="GeneID" id="107225927"/>
<evidence type="ECO:0000256" key="3">
    <source>
        <dbReference type="ARBA" id="ARBA00005043"/>
    </source>
</evidence>
<evidence type="ECO:0000256" key="5">
    <source>
        <dbReference type="ARBA" id="ARBA00020265"/>
    </source>
</evidence>
<evidence type="ECO:0000313" key="9">
    <source>
        <dbReference type="Proteomes" id="UP000829291"/>
    </source>
</evidence>
<dbReference type="Pfam" id="PF05625">
    <property type="entry name" value="PAXNEB"/>
    <property type="match status" value="1"/>
</dbReference>
<evidence type="ECO:0000256" key="4">
    <source>
        <dbReference type="ARBA" id="ARBA00007573"/>
    </source>
</evidence>
<name>A0ABM3GFK2_NEOLC</name>
<comment type="subcellular location">
    <subcellularLocation>
        <location evidence="2">Cytoplasm</location>
    </subcellularLocation>
    <subcellularLocation>
        <location evidence="1">Nucleus</location>
    </subcellularLocation>
</comment>
<sequence>MPSFSFRRAFLHWTIFRNCTVITGGGLPVGTIILIEEDTYGSYGRIILKYFMAEGVVSSHQLLVASQDLKPTQLVAELPAVAVDSITCPPPQDEKMQIAWRYQNMRKIDTSPTGGQPFGHYYDLTKTINKNIVEAASIKHWDGSDVRYTAESFGNNAYVDLLKTVQESIKDGQFSISSEPEKRNILRIAIHSLGSRLWLNEKEETMTGDLLKFFYCLKSLLRNAYAVAMVTIPAHHFDNSDAVVERTEHLSDIALRLESFAGSAKEANPIFSDYHGLLHIRKLGALNSLAPHYPESVDLAFKLRRKKFVVEVLHLPPELPGTAQREQDEIVPLARDCSSGARKSRLDF</sequence>
<reference evidence="10" key="1">
    <citation type="submission" date="2025-08" db="UniProtKB">
        <authorList>
            <consortium name="RefSeq"/>
        </authorList>
    </citation>
    <scope>IDENTIFICATION</scope>
    <source>
        <tissue evidence="10">Thorax and Abdomen</tissue>
    </source>
</reference>
<proteinExistence type="inferred from homology"/>
<evidence type="ECO:0000256" key="2">
    <source>
        <dbReference type="ARBA" id="ARBA00004496"/>
    </source>
</evidence>
<comment type="pathway">
    <text evidence="3">tRNA modification; 5-methoxycarbonylmethyl-2-thiouridine-tRNA biosynthesis.</text>
</comment>
<evidence type="ECO:0000313" key="10">
    <source>
        <dbReference type="RefSeq" id="XP_046599019.1"/>
    </source>
</evidence>
<evidence type="ECO:0000256" key="1">
    <source>
        <dbReference type="ARBA" id="ARBA00004123"/>
    </source>
</evidence>
<keyword evidence="6" id="KW-0963">Cytoplasm</keyword>
<protein>
    <recommendedName>
        <fullName evidence="5">Elongator complex protein 4</fullName>
    </recommendedName>
</protein>
<dbReference type="PANTHER" id="PTHR12896">
    <property type="entry name" value="PAX6 NEIGHBOR PROTEIN PAXNEB"/>
    <property type="match status" value="1"/>
</dbReference>
<dbReference type="InterPro" id="IPR027417">
    <property type="entry name" value="P-loop_NTPase"/>
</dbReference>
<dbReference type="Proteomes" id="UP000829291">
    <property type="component" value="Chromosome 6"/>
</dbReference>
<accession>A0ABM3GFK2</accession>
<dbReference type="CDD" id="cd19494">
    <property type="entry name" value="Elp4"/>
    <property type="match status" value="1"/>
</dbReference>